<dbReference type="EMBL" id="CDOE01000060">
    <property type="protein sequence ID" value="CEN35908.1"/>
    <property type="molecule type" value="Genomic_DNA"/>
</dbReference>
<proteinExistence type="predicted"/>
<dbReference type="AlphaFoldDB" id="A0A0B7HE99"/>
<organism evidence="1 2">
    <name type="scientific">Capnocytophaga canimorsus</name>
    <dbReference type="NCBI Taxonomy" id="28188"/>
    <lineage>
        <taxon>Bacteria</taxon>
        <taxon>Pseudomonadati</taxon>
        <taxon>Bacteroidota</taxon>
        <taxon>Flavobacteriia</taxon>
        <taxon>Flavobacteriales</taxon>
        <taxon>Flavobacteriaceae</taxon>
        <taxon>Capnocytophaga</taxon>
    </lineage>
</organism>
<evidence type="ECO:0000313" key="1">
    <source>
        <dbReference type="EMBL" id="CEN35908.1"/>
    </source>
</evidence>
<protein>
    <submittedName>
        <fullName evidence="1">Uncharacterized protein</fullName>
    </submittedName>
</protein>
<gene>
    <name evidence="1" type="ORF">CCAN12_630039</name>
</gene>
<accession>A0A0B7HE99</accession>
<dbReference type="RefSeq" id="WP_042000024.1">
    <property type="nucleotide sequence ID" value="NZ_CP022382.1"/>
</dbReference>
<dbReference type="Proteomes" id="UP000044026">
    <property type="component" value="Unassembled WGS sequence"/>
</dbReference>
<dbReference type="GeneID" id="69579933"/>
<reference evidence="1 2" key="1">
    <citation type="submission" date="2015-01" db="EMBL/GenBank/DDBJ databases">
        <authorList>
            <person name="Xiang T."/>
            <person name="Song Y."/>
            <person name="Huang L."/>
            <person name="Wang B."/>
            <person name="Wu P."/>
        </authorList>
    </citation>
    <scope>NUCLEOTIDE SEQUENCE [LARGE SCALE GENOMIC DNA]</scope>
    <source>
        <strain evidence="1 2">Cc12</strain>
    </source>
</reference>
<name>A0A0B7HE99_9FLAO</name>
<evidence type="ECO:0000313" key="2">
    <source>
        <dbReference type="Proteomes" id="UP000044026"/>
    </source>
</evidence>
<sequence length="103" mass="11779">MEDTQRKEYQMVFMQPKKSNSMGIAGFVMALISWILVWIPVFGWIAGIIFWFLGLIFSFIGIFRKPRGLAIAGLIISLIWIIFFVLFVAAVVFTALLKEPYKG</sequence>